<name>A0ACC6A6C9_9BACI</name>
<keyword evidence="2" id="KW-1185">Reference proteome</keyword>
<comment type="caution">
    <text evidence="1">The sequence shown here is derived from an EMBL/GenBank/DDBJ whole genome shotgun (WGS) entry which is preliminary data.</text>
</comment>
<accession>A0ACC6A6C9</accession>
<evidence type="ECO:0000313" key="2">
    <source>
        <dbReference type="Proteomes" id="UP001202289"/>
    </source>
</evidence>
<dbReference type="Proteomes" id="UP001202289">
    <property type="component" value="Unassembled WGS sequence"/>
</dbReference>
<organism evidence="1 2">
    <name type="scientific">Bacillus cytotoxicus</name>
    <dbReference type="NCBI Taxonomy" id="580165"/>
    <lineage>
        <taxon>Bacteria</taxon>
        <taxon>Bacillati</taxon>
        <taxon>Bacillota</taxon>
        <taxon>Bacilli</taxon>
        <taxon>Bacillales</taxon>
        <taxon>Bacillaceae</taxon>
        <taxon>Bacillus</taxon>
        <taxon>Bacillus cereus group</taxon>
    </lineage>
</organism>
<reference evidence="1" key="1">
    <citation type="submission" date="2022-05" db="EMBL/GenBank/DDBJ databases">
        <title>Comparative Genomics of Spacecraft Associated Microbes.</title>
        <authorList>
            <person name="Tran M.T."/>
            <person name="Wright A."/>
            <person name="Seuylemezian A."/>
            <person name="Eisen J."/>
            <person name="Coil D."/>
        </authorList>
    </citation>
    <scope>NUCLEOTIDE SEQUENCE</scope>
    <source>
        <strain evidence="1">FAIRING 10M-2.2</strain>
    </source>
</reference>
<evidence type="ECO:0000313" key="1">
    <source>
        <dbReference type="EMBL" id="MCM3736415.1"/>
    </source>
</evidence>
<dbReference type="EMBL" id="JAMBOP010000012">
    <property type="protein sequence ID" value="MCM3736415.1"/>
    <property type="molecule type" value="Genomic_DNA"/>
</dbReference>
<sequence>MKKKSCLYIRNEYYGTEKMEDVFREVYEKYLGVTVKVTRKTPEELVVQKKAN</sequence>
<proteinExistence type="predicted"/>
<gene>
    <name evidence="1" type="ORF">M3215_11415</name>
</gene>
<protein>
    <submittedName>
        <fullName evidence="1">Uncharacterized protein</fullName>
    </submittedName>
</protein>